<evidence type="ECO:0000256" key="2">
    <source>
        <dbReference type="ARBA" id="ARBA00022448"/>
    </source>
</evidence>
<dbReference type="Pfam" id="PF13715">
    <property type="entry name" value="CarbopepD_reg_2"/>
    <property type="match status" value="1"/>
</dbReference>
<keyword evidence="4 7" id="KW-0812">Transmembrane</keyword>
<dbReference type="RefSeq" id="WP_109651945.1">
    <property type="nucleotide sequence ID" value="NZ_CP029145.1"/>
</dbReference>
<keyword evidence="3 7" id="KW-1134">Transmembrane beta strand</keyword>
<evidence type="ECO:0000259" key="8">
    <source>
        <dbReference type="Pfam" id="PF07715"/>
    </source>
</evidence>
<keyword evidence="2 7" id="KW-0813">Transport</keyword>
<dbReference type="PROSITE" id="PS52016">
    <property type="entry name" value="TONB_DEPENDENT_REC_3"/>
    <property type="match status" value="1"/>
</dbReference>
<comment type="subcellular location">
    <subcellularLocation>
        <location evidence="1 7">Cell outer membrane</location>
        <topology evidence="1 7">Multi-pass membrane protein</topology>
    </subcellularLocation>
</comment>
<dbReference type="AlphaFoldDB" id="A0A2Z3GDA5"/>
<dbReference type="InterPro" id="IPR039426">
    <property type="entry name" value="TonB-dep_rcpt-like"/>
</dbReference>
<sequence length="1022" mass="109717">MSNNWYKRYNLYEQPAPQRAGQTKPALAKLLAFVLLALLFPLLSQAQTTRAITGKVVDSKAVGLPGVTVIVSGTTVGASTGADGTFQLQAPSTATTLSFSFIGYATQKVSITDKSSVQVTMQDDAQALSDVVVVGYGTVKKSDLTGAVSALGPKDFNKGTFTSPDQLIQGRASGVQVTQNSGEPGGAATIKIRGNSAVTGTGQPLYVVDGVPLDGRSAQPGLNTAFGDSPASNPLNFLNPNDIESIDVLKDASATAIYGSRAAYGVVIITTKRGKVGEARLDIGASGGVSNILRRIKVLNADQYRQALTYYGAPAANDKGQNNDALDAILRTAPIQNYNAAVSGGTENGRYRLSVGYLNQQGIVKKTGFEKYNATFSTNLKFLESKRLGLDINVIATQTRSQLAPITNNGDFRGSLIGQALQWNPTDSLYGANGQPISRLGSTTINPVAQQDYYNDNSRVTTMLASFSPYYKFTDWLTYRALVATTYNTGIRRTSIDQRLNVQDYQQVGYAAIGTSELQTQQMTHTLSADKKIATDLNLNAVVGYEYQRFENSGSNLSGRGPVNASTGAPIGFGTYGLDYTNYLQFSNPSGRSISSFVDPVSELQSFFGRAILNYKQRYLFTATLRADGSTKFGDNYKYGYFPSASAAWDISQESFFKSKSVNLLKARISYGRTGNQEFPAGSARSQFAFQSNNGGINQTTNYNPALKWQSDEQYDAGLDMAFFNNRLTLTADYFYKRTTDLLYPNIPGYPAAPGGSSVIWQNLPGIITNKGLELLVGVTAVDNANFGLSFNANGTFVKNNVSGLNQALIIQTGTLNGQGLSGVLAETIQNGQPINGFYLPIYNGINPTTGFYNDFGPTQYAGNPNPTTLLGLSTSIRYKKLSLTANLNGVFGNKIYNNTFNSVLNVSQIRGGRNIALAEYESGVKESLANAVTPSTRYLESGNYVKLRNVTLSYALGDIAGVFKGASVYAIGQNLFVITNYRGFDPEVNTNKSNGVVPSAGIDYTGYPSARTLTFGVNFSL</sequence>
<dbReference type="OrthoDB" id="9768177at2"/>
<dbReference type="InterPro" id="IPR012910">
    <property type="entry name" value="Plug_dom"/>
</dbReference>
<dbReference type="InterPro" id="IPR037066">
    <property type="entry name" value="Plug_dom_sf"/>
</dbReference>
<reference evidence="10" key="1">
    <citation type="submission" date="2018-04" db="EMBL/GenBank/DDBJ databases">
        <title>Complete genome of Antarctic heterotrophic bacterium Hymenobacter nivis.</title>
        <authorList>
            <person name="Terashima M."/>
        </authorList>
    </citation>
    <scope>NUCLEOTIDE SEQUENCE [LARGE SCALE GENOMIC DNA]</scope>
    <source>
        <strain evidence="10">NBRC 111535</strain>
    </source>
</reference>
<feature type="domain" description="TonB-dependent receptor plug" evidence="8">
    <location>
        <begin position="141"/>
        <end position="266"/>
    </location>
</feature>
<keyword evidence="5 7" id="KW-0472">Membrane</keyword>
<dbReference type="InterPro" id="IPR023997">
    <property type="entry name" value="TonB-dep_OMP_SusC/RagA_CS"/>
</dbReference>
<dbReference type="InterPro" id="IPR036942">
    <property type="entry name" value="Beta-barrel_TonB_sf"/>
</dbReference>
<dbReference type="Pfam" id="PF07715">
    <property type="entry name" value="Plug"/>
    <property type="match status" value="1"/>
</dbReference>
<evidence type="ECO:0000313" key="9">
    <source>
        <dbReference type="EMBL" id="AWM31423.1"/>
    </source>
</evidence>
<evidence type="ECO:0000256" key="7">
    <source>
        <dbReference type="PROSITE-ProRule" id="PRU01360"/>
    </source>
</evidence>
<gene>
    <name evidence="9" type="ORF">DDQ68_00635</name>
</gene>
<keyword evidence="10" id="KW-1185">Reference proteome</keyword>
<dbReference type="InterPro" id="IPR008969">
    <property type="entry name" value="CarboxyPept-like_regulatory"/>
</dbReference>
<dbReference type="SUPFAM" id="SSF56935">
    <property type="entry name" value="Porins"/>
    <property type="match status" value="1"/>
</dbReference>
<dbReference type="Gene3D" id="2.170.130.10">
    <property type="entry name" value="TonB-dependent receptor, plug domain"/>
    <property type="match status" value="1"/>
</dbReference>
<name>A0A2Z3GDA5_9BACT</name>
<dbReference type="FunFam" id="2.170.130.10:FF:000008">
    <property type="entry name" value="SusC/RagA family TonB-linked outer membrane protein"/>
    <property type="match status" value="1"/>
</dbReference>
<accession>A0A2Z3GDA5</accession>
<comment type="similarity">
    <text evidence="7">Belongs to the TonB-dependent receptor family.</text>
</comment>
<keyword evidence="6 7" id="KW-0998">Cell outer membrane</keyword>
<dbReference type="EMBL" id="CP029145">
    <property type="protein sequence ID" value="AWM31423.1"/>
    <property type="molecule type" value="Genomic_DNA"/>
</dbReference>
<dbReference type="Gene3D" id="2.40.170.20">
    <property type="entry name" value="TonB-dependent receptor, beta-barrel domain"/>
    <property type="match status" value="1"/>
</dbReference>
<organism evidence="9 10">
    <name type="scientific">Hymenobacter nivis</name>
    <dbReference type="NCBI Taxonomy" id="1850093"/>
    <lineage>
        <taxon>Bacteria</taxon>
        <taxon>Pseudomonadati</taxon>
        <taxon>Bacteroidota</taxon>
        <taxon>Cytophagia</taxon>
        <taxon>Cytophagales</taxon>
        <taxon>Hymenobacteraceae</taxon>
        <taxon>Hymenobacter</taxon>
    </lineage>
</organism>
<evidence type="ECO:0000313" key="10">
    <source>
        <dbReference type="Proteomes" id="UP000245999"/>
    </source>
</evidence>
<dbReference type="KEGG" id="hnv:DDQ68_00635"/>
<dbReference type="SUPFAM" id="SSF49464">
    <property type="entry name" value="Carboxypeptidase regulatory domain-like"/>
    <property type="match status" value="1"/>
</dbReference>
<dbReference type="InterPro" id="IPR023996">
    <property type="entry name" value="TonB-dep_OMP_SusC/RagA"/>
</dbReference>
<evidence type="ECO:0000256" key="3">
    <source>
        <dbReference type="ARBA" id="ARBA00022452"/>
    </source>
</evidence>
<dbReference type="NCBIfam" id="TIGR04056">
    <property type="entry name" value="OMP_RagA_SusC"/>
    <property type="match status" value="1"/>
</dbReference>
<evidence type="ECO:0000256" key="4">
    <source>
        <dbReference type="ARBA" id="ARBA00022692"/>
    </source>
</evidence>
<proteinExistence type="inferred from homology"/>
<evidence type="ECO:0000256" key="1">
    <source>
        <dbReference type="ARBA" id="ARBA00004571"/>
    </source>
</evidence>
<evidence type="ECO:0000256" key="5">
    <source>
        <dbReference type="ARBA" id="ARBA00023136"/>
    </source>
</evidence>
<dbReference type="GO" id="GO:0009279">
    <property type="term" value="C:cell outer membrane"/>
    <property type="evidence" value="ECO:0007669"/>
    <property type="project" value="UniProtKB-SubCell"/>
</dbReference>
<dbReference type="Proteomes" id="UP000245999">
    <property type="component" value="Chromosome"/>
</dbReference>
<dbReference type="NCBIfam" id="TIGR04057">
    <property type="entry name" value="SusC_RagA_signa"/>
    <property type="match status" value="1"/>
</dbReference>
<evidence type="ECO:0000256" key="6">
    <source>
        <dbReference type="ARBA" id="ARBA00023237"/>
    </source>
</evidence>
<dbReference type="Gene3D" id="2.60.40.1120">
    <property type="entry name" value="Carboxypeptidase-like, regulatory domain"/>
    <property type="match status" value="1"/>
</dbReference>
<protein>
    <submittedName>
        <fullName evidence="9">SusC/RagA family TonB-linked outer membrane protein</fullName>
    </submittedName>
</protein>